<proteinExistence type="predicted"/>
<dbReference type="SMART" id="SM00387">
    <property type="entry name" value="HATPase_c"/>
    <property type="match status" value="1"/>
</dbReference>
<dbReference type="CDD" id="cd00075">
    <property type="entry name" value="HATPase"/>
    <property type="match status" value="1"/>
</dbReference>
<comment type="caution">
    <text evidence="11">The sequence shown here is derived from an EMBL/GenBank/DDBJ whole genome shotgun (WGS) entry which is preliminary data.</text>
</comment>
<evidence type="ECO:0000256" key="8">
    <source>
        <dbReference type="SAM" id="Phobius"/>
    </source>
</evidence>
<dbReference type="Pfam" id="PF02518">
    <property type="entry name" value="HATPase_c"/>
    <property type="match status" value="1"/>
</dbReference>
<evidence type="ECO:0000259" key="9">
    <source>
        <dbReference type="PROSITE" id="PS50109"/>
    </source>
</evidence>
<comment type="subcellular location">
    <subcellularLocation>
        <location evidence="2">Membrane</location>
    </subcellularLocation>
</comment>
<reference evidence="12" key="1">
    <citation type="journal article" date="2019" name="Int. J. Syst. Evol. Microbiol.">
        <title>The Global Catalogue of Microorganisms (GCM) 10K type strain sequencing project: providing services to taxonomists for standard genome sequencing and annotation.</title>
        <authorList>
            <consortium name="The Broad Institute Genomics Platform"/>
            <consortium name="The Broad Institute Genome Sequencing Center for Infectious Disease"/>
            <person name="Wu L."/>
            <person name="Ma J."/>
        </authorList>
    </citation>
    <scope>NUCLEOTIDE SEQUENCE [LARGE SCALE GENOMIC DNA]</scope>
    <source>
        <strain evidence="12">CGMCC 1.8860</strain>
    </source>
</reference>
<dbReference type="PANTHER" id="PTHR43711:SF1">
    <property type="entry name" value="HISTIDINE KINASE 1"/>
    <property type="match status" value="1"/>
</dbReference>
<feature type="domain" description="Histidine kinase" evidence="9">
    <location>
        <begin position="604"/>
        <end position="820"/>
    </location>
</feature>
<comment type="catalytic activity">
    <reaction evidence="1">
        <text>ATP + protein L-histidine = ADP + protein N-phospho-L-histidine.</text>
        <dbReference type="EC" id="2.7.13.3"/>
    </reaction>
</comment>
<dbReference type="RefSeq" id="WP_188694242.1">
    <property type="nucleotide sequence ID" value="NZ_BMLY01000004.1"/>
</dbReference>
<evidence type="ECO:0000256" key="3">
    <source>
        <dbReference type="ARBA" id="ARBA00012438"/>
    </source>
</evidence>
<feature type="transmembrane region" description="Helical" evidence="8">
    <location>
        <begin position="20"/>
        <end position="38"/>
    </location>
</feature>
<dbReference type="Pfam" id="PF00672">
    <property type="entry name" value="HAMP"/>
    <property type="match status" value="1"/>
</dbReference>
<dbReference type="InterPro" id="IPR004358">
    <property type="entry name" value="Sig_transdc_His_kin-like_C"/>
</dbReference>
<evidence type="ECO:0000256" key="1">
    <source>
        <dbReference type="ARBA" id="ARBA00000085"/>
    </source>
</evidence>
<dbReference type="SUPFAM" id="SSF158472">
    <property type="entry name" value="HAMP domain-like"/>
    <property type="match status" value="1"/>
</dbReference>
<dbReference type="SUPFAM" id="SSF55874">
    <property type="entry name" value="ATPase domain of HSP90 chaperone/DNA topoisomerase II/histidine kinase"/>
    <property type="match status" value="1"/>
</dbReference>
<keyword evidence="8" id="KW-0472">Membrane</keyword>
<keyword evidence="7" id="KW-0902">Two-component regulatory system</keyword>
<dbReference type="PANTHER" id="PTHR43711">
    <property type="entry name" value="TWO-COMPONENT HISTIDINE KINASE"/>
    <property type="match status" value="1"/>
</dbReference>
<protein>
    <recommendedName>
        <fullName evidence="3">histidine kinase</fullName>
        <ecNumber evidence="3">2.7.13.3</ecNumber>
    </recommendedName>
</protein>
<evidence type="ECO:0000313" key="12">
    <source>
        <dbReference type="Proteomes" id="UP000621859"/>
    </source>
</evidence>
<dbReference type="SUPFAM" id="SSF55785">
    <property type="entry name" value="PYP-like sensor domain (PAS domain)"/>
    <property type="match status" value="1"/>
</dbReference>
<evidence type="ECO:0000256" key="6">
    <source>
        <dbReference type="ARBA" id="ARBA00022777"/>
    </source>
</evidence>
<dbReference type="Gene3D" id="3.30.565.10">
    <property type="entry name" value="Histidine kinase-like ATPase, C-terminal domain"/>
    <property type="match status" value="1"/>
</dbReference>
<keyword evidence="4" id="KW-0597">Phosphoprotein</keyword>
<dbReference type="Pfam" id="PF00512">
    <property type="entry name" value="HisKA"/>
    <property type="match status" value="1"/>
</dbReference>
<dbReference type="Gene3D" id="1.10.8.500">
    <property type="entry name" value="HAMP domain in histidine kinase"/>
    <property type="match status" value="1"/>
</dbReference>
<evidence type="ECO:0000313" key="11">
    <source>
        <dbReference type="EMBL" id="GGP26718.1"/>
    </source>
</evidence>
<feature type="domain" description="HAMP" evidence="10">
    <location>
        <begin position="375"/>
        <end position="428"/>
    </location>
</feature>
<dbReference type="Gene3D" id="1.10.287.130">
    <property type="match status" value="1"/>
</dbReference>
<dbReference type="EMBL" id="BMLY01000004">
    <property type="protein sequence ID" value="GGP26718.1"/>
    <property type="molecule type" value="Genomic_DNA"/>
</dbReference>
<keyword evidence="8" id="KW-1133">Transmembrane helix</keyword>
<dbReference type="SMART" id="SM00388">
    <property type="entry name" value="HisKA"/>
    <property type="match status" value="1"/>
</dbReference>
<keyword evidence="6" id="KW-0418">Kinase</keyword>
<evidence type="ECO:0000259" key="10">
    <source>
        <dbReference type="PROSITE" id="PS50885"/>
    </source>
</evidence>
<dbReference type="SUPFAM" id="SSF47384">
    <property type="entry name" value="Homodimeric domain of signal transducing histidine kinase"/>
    <property type="match status" value="1"/>
</dbReference>
<dbReference type="InterPro" id="IPR035965">
    <property type="entry name" value="PAS-like_dom_sf"/>
</dbReference>
<dbReference type="CDD" id="cd06225">
    <property type="entry name" value="HAMP"/>
    <property type="match status" value="1"/>
</dbReference>
<evidence type="ECO:0000256" key="7">
    <source>
        <dbReference type="ARBA" id="ARBA00023012"/>
    </source>
</evidence>
<organism evidence="11 12">
    <name type="scientific">Silvimonas amylolytica</name>
    <dbReference type="NCBI Taxonomy" id="449663"/>
    <lineage>
        <taxon>Bacteria</taxon>
        <taxon>Pseudomonadati</taxon>
        <taxon>Pseudomonadota</taxon>
        <taxon>Betaproteobacteria</taxon>
        <taxon>Neisseriales</taxon>
        <taxon>Chitinibacteraceae</taxon>
        <taxon>Silvimonas</taxon>
    </lineage>
</organism>
<dbReference type="Proteomes" id="UP000621859">
    <property type="component" value="Unassembled WGS sequence"/>
</dbReference>
<dbReference type="PROSITE" id="PS50885">
    <property type="entry name" value="HAMP"/>
    <property type="match status" value="1"/>
</dbReference>
<dbReference type="InterPro" id="IPR036890">
    <property type="entry name" value="HATPase_C_sf"/>
</dbReference>
<keyword evidence="8" id="KW-0812">Transmembrane</keyword>
<dbReference type="InterPro" id="IPR003660">
    <property type="entry name" value="HAMP_dom"/>
</dbReference>
<dbReference type="InterPro" id="IPR036097">
    <property type="entry name" value="HisK_dim/P_sf"/>
</dbReference>
<sequence>MPQLPVRTSLARRALTRMGLRIAAVIVMITLAAYWHFYHSLEESIDEGLRNYVQARADGESEHFLLAETQTRMLADEMIRRLKQAGDQDYSARFDSLFAPGKDGVIRVRPEVSDFHHKATLFIRNDVPLTPDFKRRIVVGFDLLTAWGPLTTNRFLDSFMNMPEQMSLNYAPFVDWSLSATPKTNIYEYETVWRSAPQSNPLRKPFWTTVYFDDGARKWMVSHVTPADLGGRWVATAGQDIVIDDLVRRTANDHLAGTYNLIVRADGQLIAHPRLSKEIQLAGGNLDVSHLHDPQLEAIVHTALTVGDVADVVETPDEAFHLGVGRIRGPDWRLIVVYPSSRIAAVARSNARYVLILGGISLLVELLILWSVLRKLVSEPLHELVEAEARVGDGNYDVLLASTHRPDELGRLAHGFEMMARRVGERDRQLVQAANDLAREADTARVNAARLAALSQILPDPVFVVAADSRVCDAFGNTSRLFEGNPTGHSIFHTMPPSVVDGGRMALDIAVQSGLAQRMVYDAELTEGVRWFEALILPLPGSATEGPQVLWLVRDITALKLTEGELRDARDHLQDIVAAQTADLRGARDRANDANRAKTQFVSNISHELRTPMHAILSFARIGLDKVEGGRPEKLKRYFENIIMSGERLLGMVNDLLDIAKLESGKMDYHLAPHRLGRIVDGVISELEPLAARKQVVFERKIAEDDALDCDATRVAQVLRNLISNAIRFSPEAGTIAVSVWQEGPMLISTVENDGPPIAPEDLERIFEKFVQGSGLNPPGSSGLGLAICREIVEAHGGQISAANRDHTGAMFRFTLPRQQPTLPEEDASGGRKTI</sequence>
<dbReference type="PRINTS" id="PR00344">
    <property type="entry name" value="BCTRLSENSOR"/>
</dbReference>
<dbReference type="EC" id="2.7.13.3" evidence="3"/>
<evidence type="ECO:0000256" key="2">
    <source>
        <dbReference type="ARBA" id="ARBA00004370"/>
    </source>
</evidence>
<name>A0ABQ2PN41_9NEIS</name>
<dbReference type="InterPro" id="IPR003594">
    <property type="entry name" value="HATPase_dom"/>
</dbReference>
<evidence type="ECO:0000256" key="5">
    <source>
        <dbReference type="ARBA" id="ARBA00022679"/>
    </source>
</evidence>
<dbReference type="InterPro" id="IPR050736">
    <property type="entry name" value="Sensor_HK_Regulatory"/>
</dbReference>
<accession>A0ABQ2PN41</accession>
<dbReference type="InterPro" id="IPR003661">
    <property type="entry name" value="HisK_dim/P_dom"/>
</dbReference>
<gene>
    <name evidence="11" type="ORF">GCM10010971_25370</name>
</gene>
<dbReference type="CDD" id="cd00082">
    <property type="entry name" value="HisKA"/>
    <property type="match status" value="1"/>
</dbReference>
<evidence type="ECO:0000256" key="4">
    <source>
        <dbReference type="ARBA" id="ARBA00022553"/>
    </source>
</evidence>
<dbReference type="PROSITE" id="PS50109">
    <property type="entry name" value="HIS_KIN"/>
    <property type="match status" value="1"/>
</dbReference>
<keyword evidence="5" id="KW-0808">Transferase</keyword>
<dbReference type="Gene3D" id="3.30.450.20">
    <property type="entry name" value="PAS domain"/>
    <property type="match status" value="3"/>
</dbReference>
<keyword evidence="12" id="KW-1185">Reference proteome</keyword>
<dbReference type="SMART" id="SM00304">
    <property type="entry name" value="HAMP"/>
    <property type="match status" value="1"/>
</dbReference>
<dbReference type="InterPro" id="IPR005467">
    <property type="entry name" value="His_kinase_dom"/>
</dbReference>